<evidence type="ECO:0000256" key="4">
    <source>
        <dbReference type="PROSITE-ProRule" id="PRU00335"/>
    </source>
</evidence>
<dbReference type="PRINTS" id="PR00455">
    <property type="entry name" value="HTHTETR"/>
</dbReference>
<keyword evidence="1" id="KW-0805">Transcription regulation</keyword>
<evidence type="ECO:0000256" key="3">
    <source>
        <dbReference type="ARBA" id="ARBA00023163"/>
    </source>
</evidence>
<evidence type="ECO:0000313" key="8">
    <source>
        <dbReference type="Proteomes" id="UP000240638"/>
    </source>
</evidence>
<dbReference type="FunFam" id="1.10.10.60:FF:000141">
    <property type="entry name" value="TetR family transcriptional regulator"/>
    <property type="match status" value="1"/>
</dbReference>
<keyword evidence="3" id="KW-0804">Transcription</keyword>
<keyword evidence="2 4" id="KW-0238">DNA-binding</keyword>
<feature type="compositionally biased region" description="Low complexity" evidence="5">
    <location>
        <begin position="9"/>
        <end position="19"/>
    </location>
</feature>
<organism evidence="7 8">
    <name type="scientific">Trinickia symbiotica</name>
    <dbReference type="NCBI Taxonomy" id="863227"/>
    <lineage>
        <taxon>Bacteria</taxon>
        <taxon>Pseudomonadati</taxon>
        <taxon>Pseudomonadota</taxon>
        <taxon>Betaproteobacteria</taxon>
        <taxon>Burkholderiales</taxon>
        <taxon>Burkholderiaceae</taxon>
        <taxon>Trinickia</taxon>
    </lineage>
</organism>
<dbReference type="Pfam" id="PF00440">
    <property type="entry name" value="TetR_N"/>
    <property type="match status" value="1"/>
</dbReference>
<accession>A0A2T3XQU5</accession>
<dbReference type="SUPFAM" id="SSF46689">
    <property type="entry name" value="Homeodomain-like"/>
    <property type="match status" value="1"/>
</dbReference>
<evidence type="ECO:0000256" key="1">
    <source>
        <dbReference type="ARBA" id="ARBA00023015"/>
    </source>
</evidence>
<feature type="DNA-binding region" description="H-T-H motif" evidence="4">
    <location>
        <begin position="57"/>
        <end position="76"/>
    </location>
</feature>
<evidence type="ECO:0000256" key="2">
    <source>
        <dbReference type="ARBA" id="ARBA00023125"/>
    </source>
</evidence>
<dbReference type="InterPro" id="IPR039536">
    <property type="entry name" value="TetR_C_Proteobacteria"/>
</dbReference>
<dbReference type="PANTHER" id="PTHR30055">
    <property type="entry name" value="HTH-TYPE TRANSCRIPTIONAL REGULATOR RUTR"/>
    <property type="match status" value="1"/>
</dbReference>
<dbReference type="Pfam" id="PF14246">
    <property type="entry name" value="TetR_C_7"/>
    <property type="match status" value="1"/>
</dbReference>
<dbReference type="Proteomes" id="UP000240638">
    <property type="component" value="Unassembled WGS sequence"/>
</dbReference>
<dbReference type="PANTHER" id="PTHR30055:SF146">
    <property type="entry name" value="HTH-TYPE TRANSCRIPTIONAL DUAL REGULATOR CECR"/>
    <property type="match status" value="1"/>
</dbReference>
<proteinExistence type="predicted"/>
<evidence type="ECO:0000259" key="6">
    <source>
        <dbReference type="PROSITE" id="PS50977"/>
    </source>
</evidence>
<dbReference type="GO" id="GO:0003700">
    <property type="term" value="F:DNA-binding transcription factor activity"/>
    <property type="evidence" value="ECO:0007669"/>
    <property type="project" value="TreeGrafter"/>
</dbReference>
<dbReference type="Gene3D" id="1.10.357.10">
    <property type="entry name" value="Tetracycline Repressor, domain 2"/>
    <property type="match status" value="1"/>
</dbReference>
<evidence type="ECO:0000256" key="5">
    <source>
        <dbReference type="SAM" id="MobiDB-lite"/>
    </source>
</evidence>
<dbReference type="InterPro" id="IPR036271">
    <property type="entry name" value="Tet_transcr_reg_TetR-rel_C_sf"/>
</dbReference>
<evidence type="ECO:0000313" key="7">
    <source>
        <dbReference type="EMBL" id="PTB18900.1"/>
    </source>
</evidence>
<dbReference type="EMBL" id="PYUC01000010">
    <property type="protein sequence ID" value="PTB18900.1"/>
    <property type="molecule type" value="Genomic_DNA"/>
</dbReference>
<sequence length="237" mass="25695">MSKPMAVQAPAGASRLAAAGKPRTAGRPAHDDAVELREHVLDAAKAVFMREGFGAARVEEIASLAGVSKTTVYRQFGTKEELFRSIVWRGMADLRGKIALELEPAGDFSANLASLIDALVEHMAIPDSVHTSRLVIGEAVRFPDIAKQFLQFVNTMLEPLTSVLEAAAARGMIDIDNPANAASDLLTLVTGAPEVHLAIQSTRAERKRRAERIHRLLLNAWKYRATQQSKARAKPAP</sequence>
<dbReference type="InterPro" id="IPR009057">
    <property type="entry name" value="Homeodomain-like_sf"/>
</dbReference>
<dbReference type="InterPro" id="IPR001647">
    <property type="entry name" value="HTH_TetR"/>
</dbReference>
<protein>
    <submittedName>
        <fullName evidence="7">TetR family transcriptional regulator</fullName>
    </submittedName>
</protein>
<comment type="caution">
    <text evidence="7">The sequence shown here is derived from an EMBL/GenBank/DDBJ whole genome shotgun (WGS) entry which is preliminary data.</text>
</comment>
<name>A0A2T3XQU5_9BURK</name>
<dbReference type="SUPFAM" id="SSF48498">
    <property type="entry name" value="Tetracyclin repressor-like, C-terminal domain"/>
    <property type="match status" value="1"/>
</dbReference>
<dbReference type="AlphaFoldDB" id="A0A2T3XQU5"/>
<reference evidence="7 8" key="1">
    <citation type="submission" date="2018-03" db="EMBL/GenBank/DDBJ databases">
        <title>Whole genome analyses suggest that Burkholderia sensu lato contains two further novel genera in the rhizoxinica-symbiotica group Mycetohabitans gen. nov., and Trinickia gen. nov.: implications for the evolution of diazotrophy and nodulation in the Burkholderiaceae.</title>
        <authorList>
            <person name="Estrada De Los Santos P."/>
            <person name="Palmer M."/>
            <person name="Chavez-Ramirez B."/>
            <person name="Steenkamp E.T."/>
            <person name="Hirsch A.M."/>
            <person name="Manyaka P."/>
            <person name="Maluk M."/>
            <person name="Lafos M."/>
            <person name="Crook M."/>
            <person name="Gross E."/>
            <person name="Simon M.F."/>
            <person name="Bueno Dos Reis Junior F."/>
            <person name="Poole P.S."/>
            <person name="Venter S.N."/>
            <person name="James E.K."/>
        </authorList>
    </citation>
    <scope>NUCLEOTIDE SEQUENCE [LARGE SCALE GENOMIC DNA]</scope>
    <source>
        <strain evidence="7 8">JPY-366</strain>
    </source>
</reference>
<feature type="region of interest" description="Disordered" evidence="5">
    <location>
        <begin position="1"/>
        <end position="30"/>
    </location>
</feature>
<dbReference type="GO" id="GO:0000976">
    <property type="term" value="F:transcription cis-regulatory region binding"/>
    <property type="evidence" value="ECO:0007669"/>
    <property type="project" value="TreeGrafter"/>
</dbReference>
<gene>
    <name evidence="7" type="ORF">C9I57_20615</name>
</gene>
<dbReference type="InterPro" id="IPR050109">
    <property type="entry name" value="HTH-type_TetR-like_transc_reg"/>
</dbReference>
<dbReference type="PROSITE" id="PS50977">
    <property type="entry name" value="HTH_TETR_2"/>
    <property type="match status" value="1"/>
</dbReference>
<feature type="domain" description="HTH tetR-type" evidence="6">
    <location>
        <begin position="34"/>
        <end position="94"/>
    </location>
</feature>